<gene>
    <name evidence="2" type="ORF">QBZ16_001608</name>
</gene>
<dbReference type="InterPro" id="IPR036174">
    <property type="entry name" value="Znf_Sec23_Sec24_sf"/>
</dbReference>
<protein>
    <recommendedName>
        <fullName evidence="1">Zinc finger Sec23/Sec24-type domain-containing protein</fullName>
    </recommendedName>
</protein>
<dbReference type="GO" id="GO:0000149">
    <property type="term" value="F:SNARE binding"/>
    <property type="evidence" value="ECO:0007669"/>
    <property type="project" value="TreeGrafter"/>
</dbReference>
<dbReference type="Proteomes" id="UP001255856">
    <property type="component" value="Unassembled WGS sequence"/>
</dbReference>
<dbReference type="PANTHER" id="PTHR13803">
    <property type="entry name" value="SEC24-RELATED PROTEIN"/>
    <property type="match status" value="1"/>
</dbReference>
<name>A0AAD9IE98_PROWI</name>
<dbReference type="SUPFAM" id="SSF82919">
    <property type="entry name" value="Zn-finger domain of Sec23/24"/>
    <property type="match status" value="1"/>
</dbReference>
<keyword evidence="3" id="KW-1185">Reference proteome</keyword>
<dbReference type="Gene3D" id="2.30.30.380">
    <property type="entry name" value="Zn-finger domain of Sec23/24"/>
    <property type="match status" value="1"/>
</dbReference>
<evidence type="ECO:0000259" key="1">
    <source>
        <dbReference type="Pfam" id="PF04810"/>
    </source>
</evidence>
<evidence type="ECO:0000313" key="3">
    <source>
        <dbReference type="Proteomes" id="UP001255856"/>
    </source>
</evidence>
<accession>A0AAD9IE98</accession>
<sequence length="404" mass="41247">MILLTPLCPAGDDGALLPDARGVARCARCGAYICPQASLEAEGWVCALCDALNPYSHGGNWRYIPDRDAEASPPEVSHSTIEAAILSGPDAVDLDCRPLAVYLVDIGGPGPAVAAACDAIARSLEALPEEALFVLATLAKADQVSIYVAGGSSGSATTPKPLQHLAEGGGRTQASWVLSATVKADILASLEALADAHRGVGESESELACDVHFAAASLLELLEANAEYVAAARSPEGLDGFQSARASPLACARFLLFQLRLPTAGQGAAVALLPTQAEGSSGPGIGADYFTGESESPAAGEGATCPVPASVDLSPRLWEQASSRGRRIGFAAEAELAYAGVAAAAAEAGMVIDVFSFGERYLGLHAVGRLADGSGGRLFHYAADEPGAASLLARVCKFLVMRGT</sequence>
<evidence type="ECO:0000313" key="2">
    <source>
        <dbReference type="EMBL" id="KAK2075866.1"/>
    </source>
</evidence>
<dbReference type="GO" id="GO:0006886">
    <property type="term" value="P:intracellular protein transport"/>
    <property type="evidence" value="ECO:0007669"/>
    <property type="project" value="InterPro"/>
</dbReference>
<dbReference type="EMBL" id="JASFZW010000013">
    <property type="protein sequence ID" value="KAK2075866.1"/>
    <property type="molecule type" value="Genomic_DNA"/>
</dbReference>
<organism evidence="2 3">
    <name type="scientific">Prototheca wickerhamii</name>
    <dbReference type="NCBI Taxonomy" id="3111"/>
    <lineage>
        <taxon>Eukaryota</taxon>
        <taxon>Viridiplantae</taxon>
        <taxon>Chlorophyta</taxon>
        <taxon>core chlorophytes</taxon>
        <taxon>Trebouxiophyceae</taxon>
        <taxon>Chlorellales</taxon>
        <taxon>Chlorellaceae</taxon>
        <taxon>Prototheca</taxon>
    </lineage>
</organism>
<dbReference type="GO" id="GO:0090110">
    <property type="term" value="P:COPII-coated vesicle cargo loading"/>
    <property type="evidence" value="ECO:0007669"/>
    <property type="project" value="TreeGrafter"/>
</dbReference>
<comment type="caution">
    <text evidence="2">The sequence shown here is derived from an EMBL/GenBank/DDBJ whole genome shotgun (WGS) entry which is preliminary data.</text>
</comment>
<proteinExistence type="predicted"/>
<dbReference type="Pfam" id="PF04810">
    <property type="entry name" value="zf-Sec23_Sec24"/>
    <property type="match status" value="1"/>
</dbReference>
<dbReference type="PANTHER" id="PTHR13803:SF17">
    <property type="entry name" value="PROTEIN TRANSPORT PROTEIN SEC24"/>
    <property type="match status" value="1"/>
</dbReference>
<dbReference type="AlphaFoldDB" id="A0AAD9IE98"/>
<dbReference type="InterPro" id="IPR050550">
    <property type="entry name" value="SEC23_SEC24_subfamily"/>
</dbReference>
<reference evidence="2" key="1">
    <citation type="submission" date="2021-01" db="EMBL/GenBank/DDBJ databases">
        <authorList>
            <person name="Eckstrom K.M.E."/>
        </authorList>
    </citation>
    <scope>NUCLEOTIDE SEQUENCE</scope>
    <source>
        <strain evidence="2">UVCC 0001</strain>
    </source>
</reference>
<dbReference type="GO" id="GO:0008270">
    <property type="term" value="F:zinc ion binding"/>
    <property type="evidence" value="ECO:0007669"/>
    <property type="project" value="InterPro"/>
</dbReference>
<dbReference type="GO" id="GO:0070971">
    <property type="term" value="C:endoplasmic reticulum exit site"/>
    <property type="evidence" value="ECO:0007669"/>
    <property type="project" value="TreeGrafter"/>
</dbReference>
<dbReference type="InterPro" id="IPR006895">
    <property type="entry name" value="Znf_Sec23_Sec24"/>
</dbReference>
<feature type="domain" description="Zinc finger Sec23/Sec24-type" evidence="1">
    <location>
        <begin position="25"/>
        <end position="54"/>
    </location>
</feature>
<dbReference type="GO" id="GO:0030127">
    <property type="term" value="C:COPII vesicle coat"/>
    <property type="evidence" value="ECO:0007669"/>
    <property type="project" value="InterPro"/>
</dbReference>
<dbReference type="InterPro" id="IPR036465">
    <property type="entry name" value="vWFA_dom_sf"/>
</dbReference>
<dbReference type="Gene3D" id="3.40.50.410">
    <property type="entry name" value="von Willebrand factor, type A domain"/>
    <property type="match status" value="1"/>
</dbReference>